<dbReference type="RefSeq" id="WP_158946048.1">
    <property type="nucleotide sequence ID" value="NZ_CP046400.1"/>
</dbReference>
<evidence type="ECO:0000313" key="3">
    <source>
        <dbReference type="EMBL" id="QGY38848.1"/>
    </source>
</evidence>
<dbReference type="NCBIfam" id="TIGR03177">
    <property type="entry name" value="pilus_cpaB"/>
    <property type="match status" value="1"/>
</dbReference>
<reference evidence="3 4" key="1">
    <citation type="submission" date="2019-11" db="EMBL/GenBank/DDBJ databases">
        <authorList>
            <person name="Zheng R.K."/>
            <person name="Sun C.M."/>
        </authorList>
    </citation>
    <scope>NUCLEOTIDE SEQUENCE [LARGE SCALE GENOMIC DNA]</scope>
    <source>
        <strain evidence="3 4">SRB007</strain>
    </source>
</reference>
<dbReference type="Pfam" id="PF08666">
    <property type="entry name" value="SAF"/>
    <property type="match status" value="1"/>
</dbReference>
<keyword evidence="1" id="KW-0812">Transmembrane</keyword>
<gene>
    <name evidence="3" type="primary">cpaB</name>
    <name evidence="3" type="ORF">GM415_01400</name>
</gene>
<dbReference type="AlphaFoldDB" id="A0A6I6JCN5"/>
<dbReference type="InterPro" id="IPR031571">
    <property type="entry name" value="RcpC_dom"/>
</dbReference>
<feature type="transmembrane region" description="Helical" evidence="1">
    <location>
        <begin position="7"/>
        <end position="28"/>
    </location>
</feature>
<accession>A0A6I6JCN5</accession>
<dbReference type="PROSITE" id="PS50844">
    <property type="entry name" value="AFP_LIKE"/>
    <property type="match status" value="1"/>
</dbReference>
<dbReference type="InterPro" id="IPR036732">
    <property type="entry name" value="AFP_Neu5c_C_sf"/>
</dbReference>
<dbReference type="Pfam" id="PF16976">
    <property type="entry name" value="RcpC"/>
    <property type="match status" value="1"/>
</dbReference>
<dbReference type="EMBL" id="CP046400">
    <property type="protein sequence ID" value="QGY38848.1"/>
    <property type="molecule type" value="Genomic_DNA"/>
</dbReference>
<dbReference type="InterPro" id="IPR006190">
    <property type="entry name" value="SAF_AFP_Neu5Ac"/>
</dbReference>
<keyword evidence="1" id="KW-0472">Membrane</keyword>
<dbReference type="KEGG" id="psel:GM415_01400"/>
<keyword evidence="1" id="KW-1133">Transmembrane helix</keyword>
<protein>
    <submittedName>
        <fullName evidence="3">Flp pilus assembly protein CpaB</fullName>
    </submittedName>
</protein>
<organism evidence="3 4">
    <name type="scientific">Pseudodesulfovibrio cashew</name>
    <dbReference type="NCBI Taxonomy" id="2678688"/>
    <lineage>
        <taxon>Bacteria</taxon>
        <taxon>Pseudomonadati</taxon>
        <taxon>Thermodesulfobacteriota</taxon>
        <taxon>Desulfovibrionia</taxon>
        <taxon>Desulfovibrionales</taxon>
        <taxon>Desulfovibrionaceae</taxon>
    </lineage>
</organism>
<dbReference type="Proteomes" id="UP000428328">
    <property type="component" value="Chromosome"/>
</dbReference>
<evidence type="ECO:0000313" key="4">
    <source>
        <dbReference type="Proteomes" id="UP000428328"/>
    </source>
</evidence>
<evidence type="ECO:0000259" key="2">
    <source>
        <dbReference type="PROSITE" id="PS50844"/>
    </source>
</evidence>
<dbReference type="Gene3D" id="3.90.1210.10">
    <property type="entry name" value="Antifreeze-like/N-acetylneuraminic acid synthase C-terminal domain"/>
    <property type="match status" value="1"/>
</dbReference>
<dbReference type="CDD" id="cd11614">
    <property type="entry name" value="SAF_CpaB_FlgA_like"/>
    <property type="match status" value="1"/>
</dbReference>
<name>A0A6I6JCN5_9BACT</name>
<feature type="domain" description="AFP-like" evidence="2">
    <location>
        <begin position="49"/>
        <end position="111"/>
    </location>
</feature>
<sequence>MSKSTKALLQIGVALMLAMAAGVLIFMWTSKLTKQPKAVAEKAVTTVEVVVAKAEIKRGTKLVEDMLEVKRFTPDSRPSGAFPDVEALEGRVLSTDVAANEAVTESKLADPSVMGGGVSALIEPGKRAMSVKGNMVMGLAGFVRPGDRVDVIVTLPEGYDNKPVTKLVLERIKVLATGTELSPPDKDGKTASVDVYTLELSPEESERLALASTQGTLNFALRNEQDESKILTTGVNVKKALAALRPKPKPRKATNRNQVKVEVITGGDTRTLKF</sequence>
<dbReference type="InterPro" id="IPR013974">
    <property type="entry name" value="SAF"/>
</dbReference>
<keyword evidence="4" id="KW-1185">Reference proteome</keyword>
<proteinExistence type="predicted"/>
<dbReference type="InterPro" id="IPR017592">
    <property type="entry name" value="Pilus_assmbl_Flp-typ_CpaB"/>
</dbReference>
<dbReference type="SUPFAM" id="SSF51269">
    <property type="entry name" value="AFP III-like domain"/>
    <property type="match status" value="1"/>
</dbReference>
<dbReference type="SMART" id="SM00858">
    <property type="entry name" value="SAF"/>
    <property type="match status" value="1"/>
</dbReference>
<evidence type="ECO:0000256" key="1">
    <source>
        <dbReference type="SAM" id="Phobius"/>
    </source>
</evidence>